<gene>
    <name evidence="1" type="ORF">Q6294_29595</name>
</gene>
<dbReference type="EMBL" id="JAUUIA010000318">
    <property type="protein sequence ID" value="MDP0971099.1"/>
    <property type="molecule type" value="Genomic_DNA"/>
</dbReference>
<sequence>IVFFWGRKGTFPSLDVHNILFSANYAAEFEMIFKRKGIYEDPTVYIYISSKLNTCDAPHGHENWFVMINSPHNTGQNWKALVEYSREIIIRK</sequence>
<dbReference type="PANTHER" id="PTHR43734:SF1">
    <property type="entry name" value="PHYTOENE DESATURASE"/>
    <property type="match status" value="1"/>
</dbReference>
<dbReference type="AlphaFoldDB" id="A0AAW8AV16"/>
<dbReference type="RefSeq" id="WP_305202281.1">
    <property type="nucleotide sequence ID" value="NZ_JAUUIA010000318.1"/>
</dbReference>
<feature type="non-terminal residue" evidence="1">
    <location>
        <position position="1"/>
    </location>
</feature>
<protein>
    <submittedName>
        <fullName evidence="1">Uncharacterized protein</fullName>
    </submittedName>
</protein>
<dbReference type="PANTHER" id="PTHR43734">
    <property type="entry name" value="PHYTOENE DESATURASE"/>
    <property type="match status" value="1"/>
</dbReference>
<comment type="caution">
    <text evidence="1">The sequence shown here is derived from an EMBL/GenBank/DDBJ whole genome shotgun (WGS) entry which is preliminary data.</text>
</comment>
<evidence type="ECO:0000313" key="1">
    <source>
        <dbReference type="EMBL" id="MDP0971099.1"/>
    </source>
</evidence>
<reference evidence="1" key="1">
    <citation type="submission" date="2023-07" db="EMBL/GenBank/DDBJ databases">
        <authorList>
            <person name="Peng Z."/>
        </authorList>
    </citation>
    <scope>NUCLEOTIDE SEQUENCE</scope>
    <source>
        <strain evidence="1">KP219</strain>
    </source>
</reference>
<organism evidence="1 2">
    <name type="scientific">Klebsiella pneumoniae</name>
    <dbReference type="NCBI Taxonomy" id="573"/>
    <lineage>
        <taxon>Bacteria</taxon>
        <taxon>Pseudomonadati</taxon>
        <taxon>Pseudomonadota</taxon>
        <taxon>Gammaproteobacteria</taxon>
        <taxon>Enterobacterales</taxon>
        <taxon>Enterobacteriaceae</taxon>
        <taxon>Klebsiella/Raoultella group</taxon>
        <taxon>Klebsiella</taxon>
        <taxon>Klebsiella pneumoniae complex</taxon>
    </lineage>
</organism>
<accession>A0AAW8AV16</accession>
<name>A0AAW8AV16_KLEPN</name>
<dbReference type="Proteomes" id="UP001244490">
    <property type="component" value="Unassembled WGS sequence"/>
</dbReference>
<feature type="non-terminal residue" evidence="1">
    <location>
        <position position="92"/>
    </location>
</feature>
<evidence type="ECO:0000313" key="2">
    <source>
        <dbReference type="Proteomes" id="UP001244490"/>
    </source>
</evidence>
<proteinExistence type="predicted"/>